<name>A0ABS5K8Z6_9BACT</name>
<keyword evidence="2" id="KW-0540">Nuclease</keyword>
<feature type="domain" description="Endonuclease/exonuclease/phosphatase" evidence="1">
    <location>
        <begin position="44"/>
        <end position="349"/>
    </location>
</feature>
<protein>
    <submittedName>
        <fullName evidence="2">Endonuclease/exonuclease/phosphatase family protein</fullName>
    </submittedName>
</protein>
<proteinExistence type="predicted"/>
<dbReference type="Gene3D" id="3.60.10.10">
    <property type="entry name" value="Endonuclease/exonuclease/phosphatase"/>
    <property type="match status" value="1"/>
</dbReference>
<keyword evidence="2" id="KW-0255">Endonuclease</keyword>
<reference evidence="2 3" key="1">
    <citation type="journal article" date="2014" name="Int. J. Syst. Evol. Microbiol.">
        <title>Carboxylicivirga gen. nov. in the family Marinilabiliaceae with two novel species, Carboxylicivirga mesophila sp. nov. and Carboxylicivirga taeanensis sp. nov., and reclassification of Cytophaga fermentans as Saccharicrinis fermentans gen. nov., comb. nov.</title>
        <authorList>
            <person name="Yang S.H."/>
            <person name="Seo H.S."/>
            <person name="Woo J.H."/>
            <person name="Oh H.M."/>
            <person name="Jang H."/>
            <person name="Lee J.H."/>
            <person name="Kim S.J."/>
            <person name="Kwon K.K."/>
        </authorList>
    </citation>
    <scope>NUCLEOTIDE SEQUENCE [LARGE SCALE GENOMIC DNA]</scope>
    <source>
        <strain evidence="2 3">JCM 18290</strain>
    </source>
</reference>
<keyword evidence="3" id="KW-1185">Reference proteome</keyword>
<evidence type="ECO:0000313" key="2">
    <source>
        <dbReference type="EMBL" id="MBS2211470.1"/>
    </source>
</evidence>
<dbReference type="GO" id="GO:0004519">
    <property type="term" value="F:endonuclease activity"/>
    <property type="evidence" value="ECO:0007669"/>
    <property type="project" value="UniProtKB-KW"/>
</dbReference>
<gene>
    <name evidence="2" type="ORF">KEM09_08665</name>
</gene>
<keyword evidence="2" id="KW-0378">Hydrolase</keyword>
<dbReference type="PANTHER" id="PTHR41349:SF1">
    <property type="entry name" value="PROTEIN CBG08683"/>
    <property type="match status" value="1"/>
</dbReference>
<comment type="caution">
    <text evidence="2">The sequence shown here is derived from an EMBL/GenBank/DDBJ whole genome shotgun (WGS) entry which is preliminary data.</text>
</comment>
<dbReference type="Pfam" id="PF03372">
    <property type="entry name" value="Exo_endo_phos"/>
    <property type="match status" value="1"/>
</dbReference>
<dbReference type="PANTHER" id="PTHR41349">
    <property type="match status" value="1"/>
</dbReference>
<evidence type="ECO:0000259" key="1">
    <source>
        <dbReference type="Pfam" id="PF03372"/>
    </source>
</evidence>
<dbReference type="InterPro" id="IPR005135">
    <property type="entry name" value="Endo/exonuclease/phosphatase"/>
</dbReference>
<dbReference type="InterPro" id="IPR036691">
    <property type="entry name" value="Endo/exonu/phosph_ase_sf"/>
</dbReference>
<sequence length="361" mass="41067">MHLNSPTLIRKYRQLLVGAMLLLSLLPTLLTSCQANKEKELKVLQFNIWQEGTIVPNGYPAILDEIIRLDADLIALSEVRNYNNQSLAERLVRDLKERGHTYYSETSYDSGILSRYPIVSQVMLFPAVDDHGSVTKAIINIDGTEVALYSAHLDYRNCSLYLPRGYDGSTWEKLDSIITDTEIIAFDNLQSQRDEAIEAIIADAQIEQEKGRLTLLGGDFNEPSHLDWTEATKDLFDHNGVVMEWHNTKRLEQAGFIDTYRQRYPNPVTHPGFTFPADNPLVDIKKLAWAPEADDRDRIDFIFYQPHSRLQLTDAAIVGPRGSIIRNERIGEQSNDSIIPPMTIWPTDHKAILATFKLKSK</sequence>
<evidence type="ECO:0000313" key="3">
    <source>
        <dbReference type="Proteomes" id="UP000721861"/>
    </source>
</evidence>
<accession>A0ABS5K8Z6</accession>
<dbReference type="EMBL" id="JAGUCN010000008">
    <property type="protein sequence ID" value="MBS2211470.1"/>
    <property type="molecule type" value="Genomic_DNA"/>
</dbReference>
<dbReference type="SUPFAM" id="SSF56219">
    <property type="entry name" value="DNase I-like"/>
    <property type="match status" value="1"/>
</dbReference>
<organism evidence="2 3">
    <name type="scientific">Carboxylicivirga mesophila</name>
    <dbReference type="NCBI Taxonomy" id="1166478"/>
    <lineage>
        <taxon>Bacteria</taxon>
        <taxon>Pseudomonadati</taxon>
        <taxon>Bacteroidota</taxon>
        <taxon>Bacteroidia</taxon>
        <taxon>Marinilabiliales</taxon>
        <taxon>Marinilabiliaceae</taxon>
        <taxon>Carboxylicivirga</taxon>
    </lineage>
</organism>
<dbReference type="RefSeq" id="WP_212227642.1">
    <property type="nucleotide sequence ID" value="NZ_JAGUCN010000008.1"/>
</dbReference>
<dbReference type="Proteomes" id="UP000721861">
    <property type="component" value="Unassembled WGS sequence"/>
</dbReference>